<dbReference type="SMART" id="SM00866">
    <property type="entry name" value="UTRA"/>
    <property type="match status" value="1"/>
</dbReference>
<evidence type="ECO:0000256" key="3">
    <source>
        <dbReference type="ARBA" id="ARBA00023163"/>
    </source>
</evidence>
<dbReference type="Proteomes" id="UP000319094">
    <property type="component" value="Unassembled WGS sequence"/>
</dbReference>
<dbReference type="SUPFAM" id="SSF46785">
    <property type="entry name" value="Winged helix' DNA-binding domain"/>
    <property type="match status" value="1"/>
</dbReference>
<dbReference type="GO" id="GO:0003677">
    <property type="term" value="F:DNA binding"/>
    <property type="evidence" value="ECO:0007669"/>
    <property type="project" value="UniProtKB-KW"/>
</dbReference>
<dbReference type="GO" id="GO:0003700">
    <property type="term" value="F:DNA-binding transcription factor activity"/>
    <property type="evidence" value="ECO:0007669"/>
    <property type="project" value="InterPro"/>
</dbReference>
<keyword evidence="3" id="KW-0804">Transcription</keyword>
<dbReference type="InterPro" id="IPR000524">
    <property type="entry name" value="Tscrpt_reg_HTH_GntR"/>
</dbReference>
<dbReference type="SUPFAM" id="SSF64288">
    <property type="entry name" value="Chorismate lyase-like"/>
    <property type="match status" value="1"/>
</dbReference>
<dbReference type="PROSITE" id="PS50949">
    <property type="entry name" value="HTH_GNTR"/>
    <property type="match status" value="1"/>
</dbReference>
<dbReference type="EMBL" id="VFON01000001">
    <property type="protein sequence ID" value="TQL43967.1"/>
    <property type="molecule type" value="Genomic_DNA"/>
</dbReference>
<dbReference type="Gene3D" id="3.40.1410.10">
    <property type="entry name" value="Chorismate lyase-like"/>
    <property type="match status" value="1"/>
</dbReference>
<accession>A0A542Y7H9</accession>
<dbReference type="PANTHER" id="PTHR44846">
    <property type="entry name" value="MANNOSYL-D-GLYCERATE TRANSPORT/METABOLISM SYSTEM REPRESSOR MNGR-RELATED"/>
    <property type="match status" value="1"/>
</dbReference>
<evidence type="ECO:0000313" key="5">
    <source>
        <dbReference type="EMBL" id="TQL43967.1"/>
    </source>
</evidence>
<dbReference type="RefSeq" id="WP_141887205.1">
    <property type="nucleotide sequence ID" value="NZ_BAAAUY010000001.1"/>
</dbReference>
<dbReference type="AlphaFoldDB" id="A0A542Y7H9"/>
<protein>
    <submittedName>
        <fullName evidence="5">GntR family transcriptional regulator</fullName>
    </submittedName>
</protein>
<dbReference type="Gene3D" id="1.10.10.10">
    <property type="entry name" value="Winged helix-like DNA-binding domain superfamily/Winged helix DNA-binding domain"/>
    <property type="match status" value="1"/>
</dbReference>
<dbReference type="InterPro" id="IPR050679">
    <property type="entry name" value="Bact_HTH_transcr_reg"/>
</dbReference>
<evidence type="ECO:0000256" key="1">
    <source>
        <dbReference type="ARBA" id="ARBA00023015"/>
    </source>
</evidence>
<reference evidence="5 6" key="1">
    <citation type="submission" date="2019-06" db="EMBL/GenBank/DDBJ databases">
        <title>Sequencing the genomes of 1000 actinobacteria strains.</title>
        <authorList>
            <person name="Klenk H.-P."/>
        </authorList>
    </citation>
    <scope>NUCLEOTIDE SEQUENCE [LARGE SCALE GENOMIC DNA]</scope>
    <source>
        <strain evidence="5 6">DSM 8803</strain>
    </source>
</reference>
<gene>
    <name evidence="5" type="ORF">FB468_2005</name>
</gene>
<proteinExistence type="predicted"/>
<comment type="caution">
    <text evidence="5">The sequence shown here is derived from an EMBL/GenBank/DDBJ whole genome shotgun (WGS) entry which is preliminary data.</text>
</comment>
<dbReference type="InterPro" id="IPR028978">
    <property type="entry name" value="Chorismate_lyase_/UTRA_dom_sf"/>
</dbReference>
<dbReference type="GO" id="GO:0045892">
    <property type="term" value="P:negative regulation of DNA-templated transcription"/>
    <property type="evidence" value="ECO:0007669"/>
    <property type="project" value="TreeGrafter"/>
</dbReference>
<dbReference type="Pfam" id="PF00392">
    <property type="entry name" value="GntR"/>
    <property type="match status" value="1"/>
</dbReference>
<dbReference type="OrthoDB" id="3210131at2"/>
<dbReference type="Pfam" id="PF07702">
    <property type="entry name" value="UTRA"/>
    <property type="match status" value="1"/>
</dbReference>
<organism evidence="5 6">
    <name type="scientific">Leucobacter komagatae</name>
    <dbReference type="NCBI Taxonomy" id="55969"/>
    <lineage>
        <taxon>Bacteria</taxon>
        <taxon>Bacillati</taxon>
        <taxon>Actinomycetota</taxon>
        <taxon>Actinomycetes</taxon>
        <taxon>Micrococcales</taxon>
        <taxon>Microbacteriaceae</taxon>
        <taxon>Leucobacter</taxon>
    </lineage>
</organism>
<dbReference type="CDD" id="cd07377">
    <property type="entry name" value="WHTH_GntR"/>
    <property type="match status" value="1"/>
</dbReference>
<dbReference type="InterPro" id="IPR036390">
    <property type="entry name" value="WH_DNA-bd_sf"/>
</dbReference>
<evidence type="ECO:0000313" key="6">
    <source>
        <dbReference type="Proteomes" id="UP000319094"/>
    </source>
</evidence>
<dbReference type="PRINTS" id="PR00035">
    <property type="entry name" value="HTHGNTR"/>
</dbReference>
<dbReference type="InterPro" id="IPR036388">
    <property type="entry name" value="WH-like_DNA-bd_sf"/>
</dbReference>
<evidence type="ECO:0000259" key="4">
    <source>
        <dbReference type="PROSITE" id="PS50949"/>
    </source>
</evidence>
<dbReference type="SMART" id="SM00345">
    <property type="entry name" value="HTH_GNTR"/>
    <property type="match status" value="1"/>
</dbReference>
<evidence type="ECO:0000256" key="2">
    <source>
        <dbReference type="ARBA" id="ARBA00023125"/>
    </source>
</evidence>
<keyword evidence="2" id="KW-0238">DNA-binding</keyword>
<dbReference type="STRING" id="55969.SD72_08085"/>
<dbReference type="PANTHER" id="PTHR44846:SF1">
    <property type="entry name" value="MANNOSYL-D-GLYCERATE TRANSPORT_METABOLISM SYSTEM REPRESSOR MNGR-RELATED"/>
    <property type="match status" value="1"/>
</dbReference>
<dbReference type="InterPro" id="IPR011663">
    <property type="entry name" value="UTRA"/>
</dbReference>
<name>A0A542Y7H9_9MICO</name>
<sequence length="258" mass="28134">MTENQPLHIQLYEEMAQRIRSGLWQTGQRVPSEKSLVAEFGTSRGPVRQALAALRAEGVITGGRGAPPRVQRGVPSQSFGTFLSFTEWARLSGFTPGQHVVEAVKRPASETVARELGVKPEDTVVEIVRLRTLDGEPALFERTSFAYAIGCHMLDANFDGGSIYQELARIGVVPARARHVIDAVAAHPLDAEWLRVSPGFPLLRARRTSTTVDGTVIEYADDRHLPSMTTFAIENTAAHRTQLVRESAGGATLLKDPA</sequence>
<keyword evidence="1" id="KW-0805">Transcription regulation</keyword>
<keyword evidence="6" id="KW-1185">Reference proteome</keyword>
<feature type="domain" description="HTH gntR-type" evidence="4">
    <location>
        <begin position="5"/>
        <end position="73"/>
    </location>
</feature>